<dbReference type="InterPro" id="IPR010412">
    <property type="entry name" value="DUF1007"/>
</dbReference>
<reference evidence="2 3" key="1">
    <citation type="submission" date="2016-05" db="EMBL/GenBank/DDBJ databases">
        <title>Genomic Taxonomy of the Vibrionaceae.</title>
        <authorList>
            <person name="Gomez-Gil B."/>
            <person name="Enciso-Ibarra J."/>
        </authorList>
    </citation>
    <scope>NUCLEOTIDE SEQUENCE [LARGE SCALE GENOMIC DNA]</scope>
    <source>
        <strain evidence="2 3">CAIM 1920</strain>
    </source>
</reference>
<dbReference type="EMBL" id="LYBM01000063">
    <property type="protein sequence ID" value="ODA29808.1"/>
    <property type="molecule type" value="Genomic_DNA"/>
</dbReference>
<dbReference type="STRING" id="1080227.A8L45_21645"/>
<dbReference type="RefSeq" id="WP_068905440.1">
    <property type="nucleotide sequence ID" value="NZ_JBHUIF010000009.1"/>
</dbReference>
<keyword evidence="3" id="KW-1185">Reference proteome</keyword>
<protein>
    <recommendedName>
        <fullName evidence="4">ABC transporter substrate-binding protein</fullName>
    </recommendedName>
</protein>
<sequence length="223" mass="25348">MFKLMNRTNLFLKSGWVFLILICVSPTSQAHPHNWIDLNTSFVLDDQGRLAQVKQRWDFDVYFSMMTLADIVTEYGSKEEGLPKMATEIISNLSKFDYFSVLRVGDQTVVLPMPQRYSLISKKKKGQPVLELQMTFDLKGAVDIKKKPVSWQVFDPSYYIAMNHMTADNIEIVGARTAQCTSSLKSPEPSDELAKYALSLDRTQKSTDGLGENFAETAYINCY</sequence>
<organism evidence="2 3">
    <name type="scientific">Veronia pacifica</name>
    <dbReference type="NCBI Taxonomy" id="1080227"/>
    <lineage>
        <taxon>Bacteria</taxon>
        <taxon>Pseudomonadati</taxon>
        <taxon>Pseudomonadota</taxon>
        <taxon>Gammaproteobacteria</taxon>
        <taxon>Vibrionales</taxon>
        <taxon>Vibrionaceae</taxon>
        <taxon>Veronia</taxon>
    </lineage>
</organism>
<comment type="caution">
    <text evidence="2">The sequence shown here is derived from an EMBL/GenBank/DDBJ whole genome shotgun (WGS) entry which is preliminary data.</text>
</comment>
<dbReference type="Proteomes" id="UP000094936">
    <property type="component" value="Unassembled WGS sequence"/>
</dbReference>
<dbReference type="OrthoDB" id="5781652at2"/>
<evidence type="ECO:0000313" key="3">
    <source>
        <dbReference type="Proteomes" id="UP000094936"/>
    </source>
</evidence>
<evidence type="ECO:0000313" key="2">
    <source>
        <dbReference type="EMBL" id="ODA29808.1"/>
    </source>
</evidence>
<feature type="chain" id="PRO_5008672896" description="ABC transporter substrate-binding protein" evidence="1">
    <location>
        <begin position="31"/>
        <end position="223"/>
    </location>
</feature>
<proteinExistence type="predicted"/>
<dbReference type="Pfam" id="PF06226">
    <property type="entry name" value="DUF1007"/>
    <property type="match status" value="1"/>
</dbReference>
<feature type="signal peptide" evidence="1">
    <location>
        <begin position="1"/>
        <end position="30"/>
    </location>
</feature>
<dbReference type="AlphaFoldDB" id="A0A1C3E959"/>
<name>A0A1C3E959_9GAMM</name>
<evidence type="ECO:0000256" key="1">
    <source>
        <dbReference type="SAM" id="SignalP"/>
    </source>
</evidence>
<accession>A0A1C3E959</accession>
<gene>
    <name evidence="2" type="ORF">A8L45_21645</name>
</gene>
<evidence type="ECO:0008006" key="4">
    <source>
        <dbReference type="Google" id="ProtNLM"/>
    </source>
</evidence>
<keyword evidence="1" id="KW-0732">Signal</keyword>